<evidence type="ECO:0000256" key="1">
    <source>
        <dbReference type="ARBA" id="ARBA00004123"/>
    </source>
</evidence>
<evidence type="ECO:0000256" key="2">
    <source>
        <dbReference type="ARBA" id="ARBA00004286"/>
    </source>
</evidence>
<dbReference type="SUPFAM" id="SSF82199">
    <property type="entry name" value="SET domain"/>
    <property type="match status" value="1"/>
</dbReference>
<feature type="domain" description="SET" evidence="9">
    <location>
        <begin position="289"/>
        <end position="385"/>
    </location>
</feature>
<dbReference type="GeneID" id="65093385"/>
<feature type="compositionally biased region" description="Basic and acidic residues" evidence="8">
    <location>
        <begin position="87"/>
        <end position="103"/>
    </location>
</feature>
<dbReference type="InterPro" id="IPR050777">
    <property type="entry name" value="SET2_Histone-Lys_MeTrsfase"/>
</dbReference>
<dbReference type="GO" id="GO:0032259">
    <property type="term" value="P:methylation"/>
    <property type="evidence" value="ECO:0007669"/>
    <property type="project" value="UniProtKB-KW"/>
</dbReference>
<accession>A0A1L7UJL0</accession>
<feature type="region of interest" description="Disordered" evidence="8">
    <location>
        <begin position="87"/>
        <end position="106"/>
    </location>
</feature>
<keyword evidence="12" id="KW-1185">Reference proteome</keyword>
<evidence type="ECO:0000256" key="7">
    <source>
        <dbReference type="ARBA" id="ARBA00023242"/>
    </source>
</evidence>
<keyword evidence="4" id="KW-0489">Methyltransferase</keyword>
<keyword evidence="6" id="KW-0949">S-adenosyl-L-methionine</keyword>
<dbReference type="InterPro" id="IPR006560">
    <property type="entry name" value="AWS_dom"/>
</dbReference>
<dbReference type="Pfam" id="PF00856">
    <property type="entry name" value="SET"/>
    <property type="match status" value="1"/>
</dbReference>
<evidence type="ECO:0000256" key="5">
    <source>
        <dbReference type="ARBA" id="ARBA00022679"/>
    </source>
</evidence>
<reference evidence="12" key="1">
    <citation type="journal article" date="2016" name="Genome Biol. Evol.">
        <title>Comparative 'omics' of the Fusarium fujikuroi species complex highlights differences in genetic potential and metabolite synthesis.</title>
        <authorList>
            <person name="Niehaus E.-M."/>
            <person name="Muensterkoetter M."/>
            <person name="Proctor R.H."/>
            <person name="Brown D.W."/>
            <person name="Sharon A."/>
            <person name="Idan Y."/>
            <person name="Oren-Young L."/>
            <person name="Sieber C.M."/>
            <person name="Novak O."/>
            <person name="Pencik A."/>
            <person name="Tarkowska D."/>
            <person name="Hromadova K."/>
            <person name="Freeman S."/>
            <person name="Maymon M."/>
            <person name="Elazar M."/>
            <person name="Youssef S.A."/>
            <person name="El-Shabrawy E.S.M."/>
            <person name="Shalaby A.B.A."/>
            <person name="Houterman P."/>
            <person name="Brock N.L."/>
            <person name="Burkhardt I."/>
            <person name="Tsavkelova E.A."/>
            <person name="Dickschat J.S."/>
            <person name="Galuszka P."/>
            <person name="Gueldener U."/>
            <person name="Tudzynski B."/>
        </authorList>
    </citation>
    <scope>NUCLEOTIDE SEQUENCE [LARGE SCALE GENOMIC DNA]</scope>
    <source>
        <strain evidence="12">MRC7560</strain>
    </source>
</reference>
<sequence length="486" mass="55361">MAGLLSDVPSCYLYDSGSKSFSLNPDYERNGRKRSERYFAFVFFDGLEFPSQSSLAWVHIDHFEEWDKEKAKKIEHSQQAINYIKEEAKSQNRQYGSDDKIPDSEANNGLFLGFPVRLPSRNLQPRSNEGDLEIMLKTQEKPEVSIGQAKPTSLQYSNGKAGKRPTRVTPRRNLHSMSLRHHSTIHGTESHSQVDPENEDVADIDEEDQYGSQNMNERHKAHGRCQCKGGCDSGCSNLYALISCDNETCNVNKSACKNRQTLEGEGCLAKRLTEAYGMELYLDGDDIQEGAKLARYSGSPIPGDDLRRLRKETDDHIIKGHYVVQRKYSDLFVDAEHEDIIAKYANHSCQPNCELQEWLGSRGPILFLVASEPIERGDPITFKYNPKEAPTSVRVRFNEQVHDQGICYCASPSCQWTPPEAVQGVLDWIEKKDQCPNRMEANPQTIRITLPRNPTLIHYTLNSRLSIKDQLLHLRRQLEDKLLILE</sequence>
<gene>
    <name evidence="11" type="ORF">FMAN_14136</name>
</gene>
<organism evidence="11 12">
    <name type="scientific">Fusarium mangiferae</name>
    <name type="common">Mango malformation disease fungus</name>
    <dbReference type="NCBI Taxonomy" id="192010"/>
    <lineage>
        <taxon>Eukaryota</taxon>
        <taxon>Fungi</taxon>
        <taxon>Dikarya</taxon>
        <taxon>Ascomycota</taxon>
        <taxon>Pezizomycotina</taxon>
        <taxon>Sordariomycetes</taxon>
        <taxon>Hypocreomycetidae</taxon>
        <taxon>Hypocreales</taxon>
        <taxon>Nectriaceae</taxon>
        <taxon>Fusarium</taxon>
        <taxon>Fusarium fujikuroi species complex</taxon>
    </lineage>
</organism>
<comment type="subcellular location">
    <subcellularLocation>
        <location evidence="2">Chromosome</location>
    </subcellularLocation>
    <subcellularLocation>
        <location evidence="1">Nucleus</location>
    </subcellularLocation>
</comment>
<dbReference type="PANTHER" id="PTHR22884">
    <property type="entry name" value="SET DOMAIN PROTEINS"/>
    <property type="match status" value="1"/>
</dbReference>
<evidence type="ECO:0000313" key="12">
    <source>
        <dbReference type="Proteomes" id="UP000184255"/>
    </source>
</evidence>
<feature type="domain" description="AWS" evidence="10">
    <location>
        <begin position="220"/>
        <end position="265"/>
    </location>
</feature>
<evidence type="ECO:0000259" key="10">
    <source>
        <dbReference type="PROSITE" id="PS51215"/>
    </source>
</evidence>
<dbReference type="PROSITE" id="PS51215">
    <property type="entry name" value="AWS"/>
    <property type="match status" value="1"/>
</dbReference>
<evidence type="ECO:0000256" key="4">
    <source>
        <dbReference type="ARBA" id="ARBA00022603"/>
    </source>
</evidence>
<keyword evidence="5" id="KW-0808">Transferase</keyword>
<feature type="region of interest" description="Disordered" evidence="8">
    <location>
        <begin position="142"/>
        <end position="173"/>
    </location>
</feature>
<dbReference type="GO" id="GO:0005694">
    <property type="term" value="C:chromosome"/>
    <property type="evidence" value="ECO:0007669"/>
    <property type="project" value="UniProtKB-SubCell"/>
</dbReference>
<evidence type="ECO:0000259" key="9">
    <source>
        <dbReference type="PROSITE" id="PS50280"/>
    </source>
</evidence>
<dbReference type="PROSITE" id="PS50280">
    <property type="entry name" value="SET"/>
    <property type="match status" value="1"/>
</dbReference>
<dbReference type="GO" id="GO:0005634">
    <property type="term" value="C:nucleus"/>
    <property type="evidence" value="ECO:0007669"/>
    <property type="project" value="UniProtKB-SubCell"/>
</dbReference>
<dbReference type="GO" id="GO:0042054">
    <property type="term" value="F:histone methyltransferase activity"/>
    <property type="evidence" value="ECO:0007669"/>
    <property type="project" value="InterPro"/>
</dbReference>
<comment type="caution">
    <text evidence="11">The sequence shown here is derived from an EMBL/GenBank/DDBJ whole genome shotgun (WGS) entry which is preliminary data.</text>
</comment>
<dbReference type="SMART" id="SM00317">
    <property type="entry name" value="SET"/>
    <property type="match status" value="1"/>
</dbReference>
<dbReference type="VEuPathDB" id="FungiDB:FMAN_14136"/>
<dbReference type="EMBL" id="FCQH01000022">
    <property type="protein sequence ID" value="CVL08245.1"/>
    <property type="molecule type" value="Genomic_DNA"/>
</dbReference>
<dbReference type="InterPro" id="IPR046341">
    <property type="entry name" value="SET_dom_sf"/>
</dbReference>
<evidence type="ECO:0000256" key="6">
    <source>
        <dbReference type="ARBA" id="ARBA00022691"/>
    </source>
</evidence>
<protein>
    <recommendedName>
        <fullName evidence="13">SET domain-containing protein</fullName>
    </recommendedName>
</protein>
<keyword evidence="7" id="KW-0539">Nucleus</keyword>
<name>A0A1L7UJL0_FUSMA</name>
<evidence type="ECO:0000256" key="8">
    <source>
        <dbReference type="SAM" id="MobiDB-lite"/>
    </source>
</evidence>
<dbReference type="Proteomes" id="UP000184255">
    <property type="component" value="Unassembled WGS sequence"/>
</dbReference>
<dbReference type="AlphaFoldDB" id="A0A1L7UJL0"/>
<evidence type="ECO:0000313" key="11">
    <source>
        <dbReference type="EMBL" id="CVL08245.1"/>
    </source>
</evidence>
<dbReference type="Gene3D" id="2.170.270.10">
    <property type="entry name" value="SET domain"/>
    <property type="match status" value="1"/>
</dbReference>
<keyword evidence="3" id="KW-0158">Chromosome</keyword>
<feature type="compositionally biased region" description="Basic residues" evidence="8">
    <location>
        <begin position="161"/>
        <end position="173"/>
    </location>
</feature>
<evidence type="ECO:0008006" key="13">
    <source>
        <dbReference type="Google" id="ProtNLM"/>
    </source>
</evidence>
<dbReference type="RefSeq" id="XP_041690991.1">
    <property type="nucleotide sequence ID" value="XM_041825630.1"/>
</dbReference>
<dbReference type="InterPro" id="IPR001214">
    <property type="entry name" value="SET_dom"/>
</dbReference>
<evidence type="ECO:0000256" key="3">
    <source>
        <dbReference type="ARBA" id="ARBA00022454"/>
    </source>
</evidence>
<proteinExistence type="predicted"/>